<accession>A0ABT5UHP2</accession>
<organism evidence="3 4">
    <name type="scientific">Spartinivicinus poritis</name>
    <dbReference type="NCBI Taxonomy" id="2994640"/>
    <lineage>
        <taxon>Bacteria</taxon>
        <taxon>Pseudomonadati</taxon>
        <taxon>Pseudomonadota</taxon>
        <taxon>Gammaproteobacteria</taxon>
        <taxon>Oceanospirillales</taxon>
        <taxon>Zooshikellaceae</taxon>
        <taxon>Spartinivicinus</taxon>
    </lineage>
</organism>
<dbReference type="SUPFAM" id="SSF51215">
    <property type="entry name" value="Regulatory protein AraC"/>
    <property type="match status" value="1"/>
</dbReference>
<dbReference type="InterPro" id="IPR018060">
    <property type="entry name" value="HTH_AraC"/>
</dbReference>
<feature type="domain" description="HTH araC/xylS-type" evidence="2">
    <location>
        <begin position="145"/>
        <end position="237"/>
    </location>
</feature>
<sequence length="237" mass="27283">MGKFLRQITKSYQNDFYTSRHAHSEGQIVYIHNGCCIISIENYSFTVVSGQMFWIPPNLVHEAYFLQKSHLSIIYLDELKSNLFGSEPEQIRVTHLWALLINDFISRQSGMSTAELDAYNTVLLEQLSQQMPVKSNYRLDGKIDKRLLPIINHLCLQPNIKTNLDQFTYLCGASQRTLNRLFLSTFGMSFRDWRKAIVMEKAQQLSNQGHKMTDIAYELGYSSISAFSTALNKFSSD</sequence>
<dbReference type="PANTHER" id="PTHR11019:SF190">
    <property type="entry name" value="ARAC-FAMILY REGULATORY PROTEIN"/>
    <property type="match status" value="1"/>
</dbReference>
<dbReference type="InterPro" id="IPR037923">
    <property type="entry name" value="HTH-like"/>
</dbReference>
<dbReference type="PANTHER" id="PTHR11019">
    <property type="entry name" value="HTH-TYPE TRANSCRIPTIONAL REGULATOR NIMR"/>
    <property type="match status" value="1"/>
</dbReference>
<dbReference type="RefSeq" id="WP_274692205.1">
    <property type="nucleotide sequence ID" value="NZ_JAPMOU010000100.1"/>
</dbReference>
<dbReference type="PROSITE" id="PS01124">
    <property type="entry name" value="HTH_ARAC_FAMILY_2"/>
    <property type="match status" value="1"/>
</dbReference>
<evidence type="ECO:0000313" key="3">
    <source>
        <dbReference type="EMBL" id="MDE1465904.1"/>
    </source>
</evidence>
<evidence type="ECO:0000313" key="4">
    <source>
        <dbReference type="Proteomes" id="UP001528823"/>
    </source>
</evidence>
<gene>
    <name evidence="3" type="ORF">ORQ98_28475</name>
</gene>
<evidence type="ECO:0000259" key="2">
    <source>
        <dbReference type="PROSITE" id="PS01124"/>
    </source>
</evidence>
<evidence type="ECO:0000256" key="1">
    <source>
        <dbReference type="ARBA" id="ARBA00023125"/>
    </source>
</evidence>
<proteinExistence type="predicted"/>
<comment type="caution">
    <text evidence="3">The sequence shown here is derived from an EMBL/GenBank/DDBJ whole genome shotgun (WGS) entry which is preliminary data.</text>
</comment>
<name>A0ABT5UHP2_9GAMM</name>
<dbReference type="Pfam" id="PF02311">
    <property type="entry name" value="AraC_binding"/>
    <property type="match status" value="1"/>
</dbReference>
<reference evidence="3 4" key="1">
    <citation type="submission" date="2022-11" db="EMBL/GenBank/DDBJ databases">
        <title>Spartinivicinus poritis sp. nov., isolated from scleractinian coral Porites lutea.</title>
        <authorList>
            <person name="Zhang G."/>
            <person name="Cai L."/>
            <person name="Wei Q."/>
        </authorList>
    </citation>
    <scope>NUCLEOTIDE SEQUENCE [LARGE SCALE GENOMIC DNA]</scope>
    <source>
        <strain evidence="3 4">A2-2</strain>
    </source>
</reference>
<dbReference type="Proteomes" id="UP001528823">
    <property type="component" value="Unassembled WGS sequence"/>
</dbReference>
<protein>
    <submittedName>
        <fullName evidence="3">Helix-turn-helix transcriptional regulator</fullName>
    </submittedName>
</protein>
<dbReference type="SMART" id="SM00342">
    <property type="entry name" value="HTH_ARAC"/>
    <property type="match status" value="1"/>
</dbReference>
<dbReference type="Gene3D" id="2.60.120.10">
    <property type="entry name" value="Jelly Rolls"/>
    <property type="match status" value="1"/>
</dbReference>
<dbReference type="InterPro" id="IPR014710">
    <property type="entry name" value="RmlC-like_jellyroll"/>
</dbReference>
<dbReference type="Gene3D" id="1.10.10.60">
    <property type="entry name" value="Homeodomain-like"/>
    <property type="match status" value="2"/>
</dbReference>
<keyword evidence="1" id="KW-0238">DNA-binding</keyword>
<dbReference type="EMBL" id="JAPMOU010000100">
    <property type="protein sequence ID" value="MDE1465904.1"/>
    <property type="molecule type" value="Genomic_DNA"/>
</dbReference>
<dbReference type="Pfam" id="PF12833">
    <property type="entry name" value="HTH_18"/>
    <property type="match status" value="1"/>
</dbReference>
<dbReference type="InterPro" id="IPR003313">
    <property type="entry name" value="AraC-bd"/>
</dbReference>
<keyword evidence="4" id="KW-1185">Reference proteome</keyword>